<dbReference type="Proteomes" id="UP001320245">
    <property type="component" value="Unassembled WGS sequence"/>
</dbReference>
<reference evidence="3 4" key="1">
    <citation type="journal article" date="2023" name="PLoS ONE">
        <title>Cytospora paraplurivora sp. nov. isolated from orchards with fruit tree decline syndrome in Ontario, Canada.</title>
        <authorList>
            <person name="Ilyukhin E."/>
            <person name="Nguyen H.D.T."/>
            <person name="Castle A.J."/>
            <person name="Ellouze W."/>
        </authorList>
    </citation>
    <scope>NUCLEOTIDE SEQUENCE [LARGE SCALE GENOMIC DNA]</scope>
    <source>
        <strain evidence="3 4">FDS-564</strain>
    </source>
</reference>
<proteinExistence type="predicted"/>
<feature type="region of interest" description="Disordered" evidence="1">
    <location>
        <begin position="160"/>
        <end position="181"/>
    </location>
</feature>
<evidence type="ECO:0000313" key="2">
    <source>
        <dbReference type="EMBL" id="KAK7727549.1"/>
    </source>
</evidence>
<dbReference type="EMBL" id="JAJSPL020000003">
    <property type="protein sequence ID" value="KAK7747968.1"/>
    <property type="molecule type" value="Genomic_DNA"/>
</dbReference>
<dbReference type="EMBL" id="JAJSPL020000129">
    <property type="protein sequence ID" value="KAK7727549.1"/>
    <property type="molecule type" value="Genomic_DNA"/>
</dbReference>
<gene>
    <name evidence="3" type="ORF">SLS53_001220</name>
    <name evidence="2" type="ORF">SLS53_009451</name>
</gene>
<evidence type="ECO:0000256" key="1">
    <source>
        <dbReference type="SAM" id="MobiDB-lite"/>
    </source>
</evidence>
<evidence type="ECO:0000313" key="4">
    <source>
        <dbReference type="Proteomes" id="UP001320245"/>
    </source>
</evidence>
<dbReference type="AlphaFoldDB" id="A0AAN9USU6"/>
<protein>
    <submittedName>
        <fullName evidence="3">Uncharacterized protein</fullName>
    </submittedName>
</protein>
<accession>A0AAN9USU6</accession>
<reference evidence="3" key="2">
    <citation type="submission" date="2024-02" db="EMBL/GenBank/DDBJ databases">
        <title>De novo assembly and annotation of 12 fungi associated with fruit tree decline syndrome in Ontario, Canada.</title>
        <authorList>
            <person name="Sulman M."/>
            <person name="Ellouze W."/>
            <person name="Ilyukhin E."/>
        </authorList>
    </citation>
    <scope>NUCLEOTIDE SEQUENCE</scope>
    <source>
        <strain evidence="3">FDS-564</strain>
    </source>
</reference>
<evidence type="ECO:0000313" key="3">
    <source>
        <dbReference type="EMBL" id="KAK7747968.1"/>
    </source>
</evidence>
<name>A0AAN9USU6_9PEZI</name>
<comment type="caution">
    <text evidence="3">The sequence shown here is derived from an EMBL/GenBank/DDBJ whole genome shotgun (WGS) entry which is preliminary data.</text>
</comment>
<keyword evidence="4" id="KW-1185">Reference proteome</keyword>
<sequence>MANDHIIVEGSESVATTSKASNTKWNDDAHQALCGTVLEMVEGAVVFGKPQLDRMVEIMGERGHNFSREGIRFLHINFRTTNKPPSSIKHYKMPSAWDDVRQKDLLEEIFFITNPQLTQGDKDNIVQGMKQRGHADLTWNAIRHLDIRLAQSTIAPTHQNLPVNYPRTHLSEKPQTEGKMTPRTMYDSLEFWRDLAVATYDITAPSSAAMAQIIEKAEAIGGYDINQNGL</sequence>
<organism evidence="3 4">
    <name type="scientific">Cytospora paraplurivora</name>
    <dbReference type="NCBI Taxonomy" id="2898453"/>
    <lineage>
        <taxon>Eukaryota</taxon>
        <taxon>Fungi</taxon>
        <taxon>Dikarya</taxon>
        <taxon>Ascomycota</taxon>
        <taxon>Pezizomycotina</taxon>
        <taxon>Sordariomycetes</taxon>
        <taxon>Sordariomycetidae</taxon>
        <taxon>Diaporthales</taxon>
        <taxon>Cytosporaceae</taxon>
        <taxon>Cytospora</taxon>
    </lineage>
</organism>